<dbReference type="PANTHER" id="PTHR31344">
    <property type="entry name" value="NUCLEAR PORE COMPLEX PROTEIN NUP205"/>
    <property type="match status" value="1"/>
</dbReference>
<proteinExistence type="inferred from homology"/>
<evidence type="ECO:0000256" key="3">
    <source>
        <dbReference type="ARBA" id="ARBA00022448"/>
    </source>
</evidence>
<dbReference type="GO" id="GO:0005634">
    <property type="term" value="C:nucleus"/>
    <property type="evidence" value="ECO:0007669"/>
    <property type="project" value="UniProtKB-SubCell"/>
</dbReference>
<reference evidence="5 6" key="1">
    <citation type="journal article" date="2023" name="Sci. Data">
        <title>Genome assembly of the Korean intertidal mud-creeper Batillaria attramentaria.</title>
        <authorList>
            <person name="Patra A.K."/>
            <person name="Ho P.T."/>
            <person name="Jun S."/>
            <person name="Lee S.J."/>
            <person name="Kim Y."/>
            <person name="Won Y.J."/>
        </authorList>
    </citation>
    <scope>NUCLEOTIDE SEQUENCE [LARGE SCALE GENOMIC DNA]</scope>
    <source>
        <strain evidence="5">Wonlab-2016</strain>
    </source>
</reference>
<dbReference type="Proteomes" id="UP001519460">
    <property type="component" value="Unassembled WGS sequence"/>
</dbReference>
<dbReference type="InterPro" id="IPR021827">
    <property type="entry name" value="Nup186/Nup192/Nup205"/>
</dbReference>
<dbReference type="PANTHER" id="PTHR31344:SF0">
    <property type="entry name" value="NUCLEAR PORE COMPLEX PROTEIN NUP205"/>
    <property type="match status" value="1"/>
</dbReference>
<evidence type="ECO:0000313" key="5">
    <source>
        <dbReference type="EMBL" id="KAK7476364.1"/>
    </source>
</evidence>
<protein>
    <submittedName>
        <fullName evidence="5">Uncharacterized protein</fullName>
    </submittedName>
</protein>
<keyword evidence="3" id="KW-0813">Transport</keyword>
<keyword evidence="4" id="KW-0539">Nucleus</keyword>
<name>A0ABD0JNI9_9CAEN</name>
<evidence type="ECO:0000313" key="6">
    <source>
        <dbReference type="Proteomes" id="UP001519460"/>
    </source>
</evidence>
<keyword evidence="6" id="KW-1185">Reference proteome</keyword>
<dbReference type="AlphaFoldDB" id="A0ABD0JNI9"/>
<comment type="subcellular location">
    <subcellularLocation>
        <location evidence="1">Nucleus</location>
    </subcellularLocation>
</comment>
<comment type="similarity">
    <text evidence="2">Belongs to the NUP186/NUP192/NUP205 family.</text>
</comment>
<dbReference type="EMBL" id="JACVVK020000377">
    <property type="protein sequence ID" value="KAK7476364.1"/>
    <property type="molecule type" value="Genomic_DNA"/>
</dbReference>
<evidence type="ECO:0000256" key="1">
    <source>
        <dbReference type="ARBA" id="ARBA00004123"/>
    </source>
</evidence>
<evidence type="ECO:0000256" key="2">
    <source>
        <dbReference type="ARBA" id="ARBA00005892"/>
    </source>
</evidence>
<sequence length="530" mass="59516">MLALSVLDSIVAEDHYQHWLSFLITKGYLQHLVDSLPSDDVGLHASLAPEPTQLRPLYIFQSKMSMLTRLAQTAEGARTLLRCGIMQKLAACSALDLRPERESVSPPVGMEADNFIPDPLARYRLVLSAALKLCLAVLTSLGMENKEAASQVMLFVISHGDVFNTILRARSPSLDLAAMRELALTTAVIARANCQADLDAEFLDSVTAQVEFKSHRSRLHRQMMALLPRYCFSEKFNKQLRNLSSQTSLDNAADIALAYQEIATNITAFCRAVITESSPSYQYSRILFGPSLEEASARDLQNGEDLSNVVSVSTYQAPNLGVVVYQLRQCTSQFQATFDTHHQYQQKLGSLHDLSTEDLKQLSEMSGMEKLSSQQRQVVARQRLQQMVANKGQELQHLSLPDILENCLFIIWRHLEYYLLNCVPADQQPLGFQSTARRQQHMRRLQDPAWVQQGGGDLEGVDEDLEQAAFGVTRQDLDLLKKNAPAVISETLLKKVLEINQSYGKSHTHYSFTEAIVRRIRRLLRLHTGS</sequence>
<organism evidence="5 6">
    <name type="scientific">Batillaria attramentaria</name>
    <dbReference type="NCBI Taxonomy" id="370345"/>
    <lineage>
        <taxon>Eukaryota</taxon>
        <taxon>Metazoa</taxon>
        <taxon>Spiralia</taxon>
        <taxon>Lophotrochozoa</taxon>
        <taxon>Mollusca</taxon>
        <taxon>Gastropoda</taxon>
        <taxon>Caenogastropoda</taxon>
        <taxon>Sorbeoconcha</taxon>
        <taxon>Cerithioidea</taxon>
        <taxon>Batillariidae</taxon>
        <taxon>Batillaria</taxon>
    </lineage>
</organism>
<dbReference type="Pfam" id="PF11894">
    <property type="entry name" value="Nup192"/>
    <property type="match status" value="1"/>
</dbReference>
<evidence type="ECO:0000256" key="4">
    <source>
        <dbReference type="ARBA" id="ARBA00023242"/>
    </source>
</evidence>
<comment type="caution">
    <text evidence="5">The sequence shown here is derived from an EMBL/GenBank/DDBJ whole genome shotgun (WGS) entry which is preliminary data.</text>
</comment>
<gene>
    <name evidence="5" type="ORF">BaRGS_00032364</name>
</gene>
<accession>A0ABD0JNI9</accession>